<comment type="caution">
    <text evidence="6">The sequence shown here is derived from an EMBL/GenBank/DDBJ whole genome shotgun (WGS) entry which is preliminary data.</text>
</comment>
<evidence type="ECO:0000313" key="7">
    <source>
        <dbReference type="Proteomes" id="UP001230156"/>
    </source>
</evidence>
<evidence type="ECO:0000256" key="1">
    <source>
        <dbReference type="ARBA" id="ARBA00023015"/>
    </source>
</evidence>
<feature type="domain" description="IclR-ED" evidence="5">
    <location>
        <begin position="84"/>
        <end position="267"/>
    </location>
</feature>
<keyword evidence="3" id="KW-0804">Transcription</keyword>
<dbReference type="Pfam" id="PF01614">
    <property type="entry name" value="IclR_C"/>
    <property type="match status" value="1"/>
</dbReference>
<organism evidence="6 7">
    <name type="scientific">Dongia sedimenti</name>
    <dbReference type="NCBI Taxonomy" id="3064282"/>
    <lineage>
        <taxon>Bacteria</taxon>
        <taxon>Pseudomonadati</taxon>
        <taxon>Pseudomonadota</taxon>
        <taxon>Alphaproteobacteria</taxon>
        <taxon>Rhodospirillales</taxon>
        <taxon>Dongiaceae</taxon>
        <taxon>Dongia</taxon>
    </lineage>
</organism>
<dbReference type="InterPro" id="IPR036390">
    <property type="entry name" value="WH_DNA-bd_sf"/>
</dbReference>
<keyword evidence="7" id="KW-1185">Reference proteome</keyword>
<dbReference type="InterPro" id="IPR014757">
    <property type="entry name" value="Tscrpt_reg_IclR_C"/>
</dbReference>
<dbReference type="InterPro" id="IPR029016">
    <property type="entry name" value="GAF-like_dom_sf"/>
</dbReference>
<dbReference type="SUPFAM" id="SSF46785">
    <property type="entry name" value="Winged helix' DNA-binding domain"/>
    <property type="match status" value="1"/>
</dbReference>
<dbReference type="PROSITE" id="PS51078">
    <property type="entry name" value="ICLR_ED"/>
    <property type="match status" value="1"/>
</dbReference>
<keyword evidence="1" id="KW-0805">Transcription regulation</keyword>
<gene>
    <name evidence="6" type="ORF">Q8A70_11630</name>
</gene>
<accession>A0ABU0YM70</accession>
<name>A0ABU0YM70_9PROT</name>
<dbReference type="SUPFAM" id="SSF55781">
    <property type="entry name" value="GAF domain-like"/>
    <property type="match status" value="1"/>
</dbReference>
<dbReference type="InterPro" id="IPR036388">
    <property type="entry name" value="WH-like_DNA-bd_sf"/>
</dbReference>
<proteinExistence type="predicted"/>
<evidence type="ECO:0000256" key="2">
    <source>
        <dbReference type="ARBA" id="ARBA00023125"/>
    </source>
</evidence>
<dbReference type="PANTHER" id="PTHR30136:SF24">
    <property type="entry name" value="HTH-TYPE TRANSCRIPTIONAL REPRESSOR ALLR"/>
    <property type="match status" value="1"/>
</dbReference>
<dbReference type="InterPro" id="IPR050707">
    <property type="entry name" value="HTH_MetabolicPath_Reg"/>
</dbReference>
<feature type="domain" description="HTH iclR-type" evidence="4">
    <location>
        <begin position="18"/>
        <end position="83"/>
    </location>
</feature>
<dbReference type="PROSITE" id="PS51077">
    <property type="entry name" value="HTH_ICLR"/>
    <property type="match status" value="1"/>
</dbReference>
<dbReference type="EMBL" id="JAUYVI010000003">
    <property type="protein sequence ID" value="MDQ7248322.1"/>
    <property type="molecule type" value="Genomic_DNA"/>
</dbReference>
<dbReference type="PANTHER" id="PTHR30136">
    <property type="entry name" value="HELIX-TURN-HELIX TRANSCRIPTIONAL REGULATOR, ICLR FAMILY"/>
    <property type="match status" value="1"/>
</dbReference>
<keyword evidence="2" id="KW-0238">DNA-binding</keyword>
<evidence type="ECO:0000256" key="3">
    <source>
        <dbReference type="ARBA" id="ARBA00023163"/>
    </source>
</evidence>
<dbReference type="InterPro" id="IPR005471">
    <property type="entry name" value="Tscrpt_reg_IclR_N"/>
</dbReference>
<evidence type="ECO:0000259" key="5">
    <source>
        <dbReference type="PROSITE" id="PS51078"/>
    </source>
</evidence>
<dbReference type="Proteomes" id="UP001230156">
    <property type="component" value="Unassembled WGS sequence"/>
</dbReference>
<reference evidence="7" key="1">
    <citation type="submission" date="2023-08" db="EMBL/GenBank/DDBJ databases">
        <title>Rhodospirillaceae gen. nov., a novel taxon isolated from the Yangtze River Yuezi River estuary sludge.</title>
        <authorList>
            <person name="Ruan L."/>
        </authorList>
    </citation>
    <scope>NUCLEOTIDE SEQUENCE [LARGE SCALE GENOMIC DNA]</scope>
    <source>
        <strain evidence="7">R-7</strain>
    </source>
</reference>
<dbReference type="Gene3D" id="3.30.450.40">
    <property type="match status" value="1"/>
</dbReference>
<sequence length="270" mass="29089">MDQPVTKAVRTVDERYRVQSLGRALDLIEMIATRGKDGARLTDLARELGMSKAAVYALLQTLLARGFLSDISEGANRRYRLGLSLARLGDMALANIALADVAMPELRKLTADLGMTSRLAILDDGYAVVVGRVDAPGAIRFDAALGRREMPHCSAVGKALLAAMPRDEAQRILERGELPRRTPRTITAVPQLMKELALSQERGYAIDDEEDTEGVACIGSCVFSRGGAVAGAISVTGLKPRDWRNRIAELGERVRQSAGALSRQLGYAGA</sequence>
<dbReference type="Gene3D" id="1.10.10.10">
    <property type="entry name" value="Winged helix-like DNA-binding domain superfamily/Winged helix DNA-binding domain"/>
    <property type="match status" value="1"/>
</dbReference>
<evidence type="ECO:0000259" key="4">
    <source>
        <dbReference type="PROSITE" id="PS51077"/>
    </source>
</evidence>
<dbReference type="Pfam" id="PF09339">
    <property type="entry name" value="HTH_IclR"/>
    <property type="match status" value="1"/>
</dbReference>
<evidence type="ECO:0000313" key="6">
    <source>
        <dbReference type="EMBL" id="MDQ7248322.1"/>
    </source>
</evidence>
<protein>
    <submittedName>
        <fullName evidence="6">IclR family transcriptional regulator</fullName>
    </submittedName>
</protein>
<dbReference type="SMART" id="SM00346">
    <property type="entry name" value="HTH_ICLR"/>
    <property type="match status" value="1"/>
</dbReference>
<dbReference type="RefSeq" id="WP_379955776.1">
    <property type="nucleotide sequence ID" value="NZ_JAUYVI010000003.1"/>
</dbReference>